<sequence>MDIPTLASYLIVGMICLLGGCALGNYTAHADLERTTRDQAE</sequence>
<keyword evidence="3" id="KW-1185">Reference proteome</keyword>
<gene>
    <name evidence="2" type="primary">69</name>
    <name evidence="2" type="ORF">SEA_QUHWAH_69</name>
</gene>
<evidence type="ECO:0000313" key="2">
    <source>
        <dbReference type="EMBL" id="AWY06777.1"/>
    </source>
</evidence>
<evidence type="ECO:0000313" key="3">
    <source>
        <dbReference type="Proteomes" id="UP000251375"/>
    </source>
</evidence>
<accession>A0A2Z4Q9U8</accession>
<keyword evidence="1" id="KW-1133">Transmembrane helix</keyword>
<protein>
    <submittedName>
        <fullName evidence="2">Uncharacterized protein</fullName>
    </submittedName>
</protein>
<dbReference type="RefSeq" id="YP_009803268.1">
    <property type="nucleotide sequence ID" value="NC_047993.1"/>
</dbReference>
<evidence type="ECO:0000256" key="1">
    <source>
        <dbReference type="SAM" id="Phobius"/>
    </source>
</evidence>
<proteinExistence type="predicted"/>
<reference evidence="2 3" key="1">
    <citation type="submission" date="2018-04" db="EMBL/GenBank/DDBJ databases">
        <authorList>
            <person name="Harrington T."/>
            <person name="Washburn E."/>
            <person name="Bricker J."/>
            <person name="McKinney A."/>
            <person name="Betsko A.J."/>
            <person name="Garlena R.A."/>
            <person name="Russell D.A."/>
            <person name="Pope W.A."/>
            <person name="Jacobs-Sera D."/>
            <person name="Hatfull G.F."/>
        </authorList>
    </citation>
    <scope>NUCLEOTIDE SEQUENCE [LARGE SCALE GENOMIC DNA]</scope>
</reference>
<keyword evidence="1" id="KW-0472">Membrane</keyword>
<keyword evidence="1" id="KW-0812">Transmembrane</keyword>
<feature type="transmembrane region" description="Helical" evidence="1">
    <location>
        <begin position="6"/>
        <end position="28"/>
    </location>
</feature>
<name>A0A2Z4Q9U8_9CAUD</name>
<organism evidence="2 3">
    <name type="scientific">Microbacterium phage Quhwah</name>
    <dbReference type="NCBI Taxonomy" id="2992929"/>
    <lineage>
        <taxon>Viruses</taxon>
        <taxon>Duplodnaviria</taxon>
        <taxon>Heunggongvirae</taxon>
        <taxon>Uroviricota</taxon>
        <taxon>Caudoviricetes</taxon>
        <taxon>Hodgkinviridae</taxon>
        <taxon>Quhwahvirus</taxon>
        <taxon>Quhwahvirus quhwah</taxon>
        <taxon>Quhwahvirus ouhwah</taxon>
    </lineage>
</organism>
<dbReference type="Proteomes" id="UP000251375">
    <property type="component" value="Segment"/>
</dbReference>
<dbReference type="EMBL" id="MH271321">
    <property type="protein sequence ID" value="AWY06777.1"/>
    <property type="molecule type" value="Genomic_DNA"/>
</dbReference>
<dbReference type="GeneID" id="54993828"/>